<dbReference type="AlphaFoldDB" id="A0A5C3KZ06"/>
<feature type="compositionally biased region" description="Pro residues" evidence="1">
    <location>
        <begin position="70"/>
        <end position="89"/>
    </location>
</feature>
<reference evidence="2 3" key="1">
    <citation type="journal article" date="2019" name="Nat. Ecol. Evol.">
        <title>Megaphylogeny resolves global patterns of mushroom evolution.</title>
        <authorList>
            <person name="Varga T."/>
            <person name="Krizsan K."/>
            <person name="Foldi C."/>
            <person name="Dima B."/>
            <person name="Sanchez-Garcia M."/>
            <person name="Sanchez-Ramirez S."/>
            <person name="Szollosi G.J."/>
            <person name="Szarkandi J.G."/>
            <person name="Papp V."/>
            <person name="Albert L."/>
            <person name="Andreopoulos W."/>
            <person name="Angelini C."/>
            <person name="Antonin V."/>
            <person name="Barry K.W."/>
            <person name="Bougher N.L."/>
            <person name="Buchanan P."/>
            <person name="Buyck B."/>
            <person name="Bense V."/>
            <person name="Catcheside P."/>
            <person name="Chovatia M."/>
            <person name="Cooper J."/>
            <person name="Damon W."/>
            <person name="Desjardin D."/>
            <person name="Finy P."/>
            <person name="Geml J."/>
            <person name="Haridas S."/>
            <person name="Hughes K."/>
            <person name="Justo A."/>
            <person name="Karasinski D."/>
            <person name="Kautmanova I."/>
            <person name="Kiss B."/>
            <person name="Kocsube S."/>
            <person name="Kotiranta H."/>
            <person name="LaButti K.M."/>
            <person name="Lechner B.E."/>
            <person name="Liimatainen K."/>
            <person name="Lipzen A."/>
            <person name="Lukacs Z."/>
            <person name="Mihaltcheva S."/>
            <person name="Morgado L.N."/>
            <person name="Niskanen T."/>
            <person name="Noordeloos M.E."/>
            <person name="Ohm R.A."/>
            <person name="Ortiz-Santana B."/>
            <person name="Ovrebo C."/>
            <person name="Racz N."/>
            <person name="Riley R."/>
            <person name="Savchenko A."/>
            <person name="Shiryaev A."/>
            <person name="Soop K."/>
            <person name="Spirin V."/>
            <person name="Szebenyi C."/>
            <person name="Tomsovsky M."/>
            <person name="Tulloss R.E."/>
            <person name="Uehling J."/>
            <person name="Grigoriev I.V."/>
            <person name="Vagvolgyi C."/>
            <person name="Papp T."/>
            <person name="Martin F.M."/>
            <person name="Miettinen O."/>
            <person name="Hibbett D.S."/>
            <person name="Nagy L.G."/>
        </authorList>
    </citation>
    <scope>NUCLEOTIDE SEQUENCE [LARGE SCALE GENOMIC DNA]</scope>
    <source>
        <strain evidence="2 3">CBS 121175</strain>
    </source>
</reference>
<evidence type="ECO:0008006" key="4">
    <source>
        <dbReference type="Google" id="ProtNLM"/>
    </source>
</evidence>
<keyword evidence="3" id="KW-1185">Reference proteome</keyword>
<protein>
    <recommendedName>
        <fullName evidence="4">BTB domain-containing protein</fullName>
    </recommendedName>
</protein>
<sequence>MPPSHPTSSTTRKSTGSAPPPVTTGLGGPRTSAHGSSNAHKDIRPLRQAVNSLERNPGSFAPTRDNSGWPTPPTFGGPPFWYGPPPGFLPPNSFGGQAPEVALPSWTPSLLPPPPTTMPAVSQRTADVGHRNPGHKQSSAQPASQPRRCECHPLESDEREAPVSSPVLMSVPSSPSSPTPELYSSTNSETESPMSSPAISVMSMVEPEGSAHCGPLVNLEANDHVAAPAQASTLKASNSVPPATLQTMFEEMIKISDAKGGLDKDSKTNEAAGPKPADVNVDLPSRPTSCASTVFYPSFTPPVGLCGHNNGAYPLYIPPAAPVGLSSWPSSGEKIIYYRSPVDYSGYLRHPYYNFADASLAFIIQGTEYRVHRYLFDQEGSSVFKLQLPAHDTNNGTTILTVQFHDVLKSDFDSFLECFYPRNNSDRTTFNSENSDFHDAVAIFKLASRWGFDGVCKRAMEKYEAICSPVERVLAVRDYVALKPSSEPYVTFNSPGQAYHPPRPVPIPNFGPHGMPSFLPPPPPPLFPPVFHGPFQNHNINQQKVTLSKKGAVSTAPDWAGFLLRAYKDLCLRDCAISAEDTLRLGIEETAKVWATQVELRTKHMLFLSRPCMLGCCQGASTKSFHPLTLVPETVSLVEGLIKHRFGFSL</sequence>
<organism evidence="2 3">
    <name type="scientific">Coprinopsis marcescibilis</name>
    <name type="common">Agaric fungus</name>
    <name type="synonym">Psathyrella marcescibilis</name>
    <dbReference type="NCBI Taxonomy" id="230819"/>
    <lineage>
        <taxon>Eukaryota</taxon>
        <taxon>Fungi</taxon>
        <taxon>Dikarya</taxon>
        <taxon>Basidiomycota</taxon>
        <taxon>Agaricomycotina</taxon>
        <taxon>Agaricomycetes</taxon>
        <taxon>Agaricomycetidae</taxon>
        <taxon>Agaricales</taxon>
        <taxon>Agaricineae</taxon>
        <taxon>Psathyrellaceae</taxon>
        <taxon>Coprinopsis</taxon>
    </lineage>
</organism>
<evidence type="ECO:0000256" key="1">
    <source>
        <dbReference type="SAM" id="MobiDB-lite"/>
    </source>
</evidence>
<feature type="compositionally biased region" description="Polar residues" evidence="1">
    <location>
        <begin position="1"/>
        <end position="17"/>
    </location>
</feature>
<feature type="compositionally biased region" description="Basic and acidic residues" evidence="1">
    <location>
        <begin position="147"/>
        <end position="161"/>
    </location>
</feature>
<evidence type="ECO:0000313" key="2">
    <source>
        <dbReference type="EMBL" id="TFK25662.1"/>
    </source>
</evidence>
<feature type="compositionally biased region" description="Low complexity" evidence="1">
    <location>
        <begin position="162"/>
        <end position="185"/>
    </location>
</feature>
<dbReference type="EMBL" id="ML210183">
    <property type="protein sequence ID" value="TFK25662.1"/>
    <property type="molecule type" value="Genomic_DNA"/>
</dbReference>
<accession>A0A5C3KZ06</accession>
<feature type="region of interest" description="Disordered" evidence="1">
    <location>
        <begin position="1"/>
        <end position="195"/>
    </location>
</feature>
<dbReference type="OrthoDB" id="3223099at2759"/>
<feature type="compositionally biased region" description="Polar residues" evidence="1">
    <location>
        <begin position="135"/>
        <end position="144"/>
    </location>
</feature>
<feature type="compositionally biased region" description="Polar residues" evidence="1">
    <location>
        <begin position="186"/>
        <end position="195"/>
    </location>
</feature>
<proteinExistence type="predicted"/>
<dbReference type="STRING" id="230819.A0A5C3KZ06"/>
<evidence type="ECO:0000313" key="3">
    <source>
        <dbReference type="Proteomes" id="UP000307440"/>
    </source>
</evidence>
<name>A0A5C3KZ06_COPMA</name>
<dbReference type="Proteomes" id="UP000307440">
    <property type="component" value="Unassembled WGS sequence"/>
</dbReference>
<feature type="region of interest" description="Disordered" evidence="1">
    <location>
        <begin position="260"/>
        <end position="280"/>
    </location>
</feature>
<gene>
    <name evidence="2" type="ORF">FA15DRAFT_668171</name>
</gene>